<evidence type="ECO:0000313" key="2">
    <source>
        <dbReference type="EMBL" id="MBB1163325.1"/>
    </source>
</evidence>
<dbReference type="Proteomes" id="UP000586093">
    <property type="component" value="Unassembled WGS sequence"/>
</dbReference>
<sequence>MSTSRLLWRLSGSAVRGLGLALMAAAVHAAPAGEGRPCEDSRWQLLDPAAARLGPGHEAPAHLRVEPAGGGPTRLAYRGLVIGRDKDLLLALRLRADAPRRITIALVEDAPAARNLGLAETLDIGPVWRDVVRIVIPHTSARPARLLLDFGASAVAVEIDTLILRRRASSRVEPVLPPFDAPALPCPAPRGGA</sequence>
<name>A0A839HL33_9BURK</name>
<evidence type="ECO:0000256" key="1">
    <source>
        <dbReference type="SAM" id="SignalP"/>
    </source>
</evidence>
<accession>A0A839HL33</accession>
<keyword evidence="1" id="KW-0732">Signal</keyword>
<feature type="chain" id="PRO_5032996155" description="AMIN domain-containing protein" evidence="1">
    <location>
        <begin position="30"/>
        <end position="193"/>
    </location>
</feature>
<dbReference type="EMBL" id="JACIVI010000008">
    <property type="protein sequence ID" value="MBB1163325.1"/>
    <property type="molecule type" value="Genomic_DNA"/>
</dbReference>
<keyword evidence="3" id="KW-1185">Reference proteome</keyword>
<proteinExistence type="predicted"/>
<gene>
    <name evidence="2" type="ORF">H4F90_15235</name>
</gene>
<dbReference type="AlphaFoldDB" id="A0A839HL33"/>
<evidence type="ECO:0008006" key="4">
    <source>
        <dbReference type="Google" id="ProtNLM"/>
    </source>
</evidence>
<reference evidence="2 3" key="1">
    <citation type="submission" date="2020-08" db="EMBL/GenBank/DDBJ databases">
        <title>Aquariorum lacteus gen. nov., sp. nov., a new member of the family Comamonadaceae, isolated from freshwater aquarium.</title>
        <authorList>
            <person name="Chun S.-J."/>
        </authorList>
    </citation>
    <scope>NUCLEOTIDE SEQUENCE [LARGE SCALE GENOMIC DNA]</scope>
    <source>
        <strain evidence="2 3">SJAQ100</strain>
    </source>
</reference>
<feature type="signal peptide" evidence="1">
    <location>
        <begin position="1"/>
        <end position="29"/>
    </location>
</feature>
<dbReference type="RefSeq" id="WP_182666145.1">
    <property type="nucleotide sequence ID" value="NZ_JACIVI010000008.1"/>
</dbReference>
<evidence type="ECO:0000313" key="3">
    <source>
        <dbReference type="Proteomes" id="UP000586093"/>
    </source>
</evidence>
<organism evidence="2 3">
    <name type="scientific">Aquariibacter albus</name>
    <dbReference type="NCBI Taxonomy" id="2759899"/>
    <lineage>
        <taxon>Bacteria</taxon>
        <taxon>Pseudomonadati</taxon>
        <taxon>Pseudomonadota</taxon>
        <taxon>Betaproteobacteria</taxon>
        <taxon>Burkholderiales</taxon>
        <taxon>Sphaerotilaceae</taxon>
        <taxon>Aquariibacter</taxon>
    </lineage>
</organism>
<protein>
    <recommendedName>
        <fullName evidence="4">AMIN domain-containing protein</fullName>
    </recommendedName>
</protein>
<comment type="caution">
    <text evidence="2">The sequence shown here is derived from an EMBL/GenBank/DDBJ whole genome shotgun (WGS) entry which is preliminary data.</text>
</comment>